<evidence type="ECO:0000313" key="3">
    <source>
        <dbReference type="Proteomes" id="UP000002710"/>
    </source>
</evidence>
<dbReference type="EMBL" id="CP000112">
    <property type="protein sequence ID" value="AEL79419.1"/>
    <property type="molecule type" value="Genomic_DNA"/>
</dbReference>
<feature type="transmembrane region" description="Helical" evidence="1">
    <location>
        <begin position="52"/>
        <end position="74"/>
    </location>
</feature>
<dbReference type="HOGENOM" id="CLU_1989002_0_0_7"/>
<keyword evidence="3" id="KW-1185">Reference proteome</keyword>
<dbReference type="RefSeq" id="WP_011367172.1">
    <property type="nucleotide sequence ID" value="NC_007519.1"/>
</dbReference>
<feature type="transmembrane region" description="Helical" evidence="1">
    <location>
        <begin position="95"/>
        <end position="124"/>
    </location>
</feature>
<feature type="transmembrane region" description="Helical" evidence="1">
    <location>
        <begin position="12"/>
        <end position="32"/>
    </location>
</feature>
<gene>
    <name evidence="2" type="ordered locus">Dde_4020</name>
</gene>
<dbReference type="AlphaFoldDB" id="F9XXJ9"/>
<sequence length="125" mass="13452">MKEAFLRVWRGEETLFITFWLWLVLGGLIVSLPQTMLMLTGYSFPADAYWQAYGFCVYRAAVLAFQFAVAVGLWRAASPQGVPWPDKAWRLGARVVALATAGGVVGAGAVQTAANIIGITLSLAG</sequence>
<accession>F9XXJ9</accession>
<dbReference type="STRING" id="207559.Dde_4020"/>
<proteinExistence type="predicted"/>
<organism evidence="2 3">
    <name type="scientific">Oleidesulfovibrio alaskensis (strain ATCC BAA-1058 / DSM 17464 / G20)</name>
    <name type="common">Desulfovibrio alaskensis</name>
    <dbReference type="NCBI Taxonomy" id="207559"/>
    <lineage>
        <taxon>Bacteria</taxon>
        <taxon>Pseudomonadati</taxon>
        <taxon>Thermodesulfobacteriota</taxon>
        <taxon>Desulfovibrionia</taxon>
        <taxon>Desulfovibrionales</taxon>
        <taxon>Desulfovibrionaceae</taxon>
        <taxon>Oleidesulfovibrio</taxon>
    </lineage>
</organism>
<keyword evidence="1" id="KW-0472">Membrane</keyword>
<protein>
    <submittedName>
        <fullName evidence="2">Uncharacterized protein</fullName>
    </submittedName>
</protein>
<name>F9XXJ9_OLEA2</name>
<dbReference type="KEGG" id="dde:Dde_4020"/>
<reference evidence="2 3" key="1">
    <citation type="journal article" date="2011" name="J. Bacteriol.">
        <title>Complete genome sequence and updated annotation of Desulfovibrio alaskensis G20.</title>
        <authorList>
            <person name="Hauser L.J."/>
            <person name="Land M.L."/>
            <person name="Brown S.D."/>
            <person name="Larimer F."/>
            <person name="Keller K.L."/>
            <person name="Rapp-Giles B.J."/>
            <person name="Price M.N."/>
            <person name="Lin M."/>
            <person name="Bruce D.C."/>
            <person name="Detter J.C."/>
            <person name="Tapia R."/>
            <person name="Han C.S."/>
            <person name="Goodwin L.A."/>
            <person name="Cheng J.F."/>
            <person name="Pitluck S."/>
            <person name="Copeland A."/>
            <person name="Lucas S."/>
            <person name="Nolan M."/>
            <person name="Lapidus A.L."/>
            <person name="Palumbo A.V."/>
            <person name="Wall J.D."/>
        </authorList>
    </citation>
    <scope>NUCLEOTIDE SEQUENCE [LARGE SCALE GENOMIC DNA]</scope>
    <source>
        <strain evidence="3">ATCC BAA 1058 / DSM 17464 / G20</strain>
    </source>
</reference>
<evidence type="ECO:0000313" key="2">
    <source>
        <dbReference type="EMBL" id="AEL79419.1"/>
    </source>
</evidence>
<keyword evidence="1" id="KW-0812">Transmembrane</keyword>
<keyword evidence="1" id="KW-1133">Transmembrane helix</keyword>
<dbReference type="Proteomes" id="UP000002710">
    <property type="component" value="Chromosome"/>
</dbReference>
<evidence type="ECO:0000256" key="1">
    <source>
        <dbReference type="SAM" id="Phobius"/>
    </source>
</evidence>